<protein>
    <recommendedName>
        <fullName evidence="2">NADAR domain-containing protein</fullName>
    </recommendedName>
</protein>
<dbReference type="AlphaFoldDB" id="A0AAD6TQ77"/>
<comment type="caution">
    <text evidence="3">The sequence shown here is derived from an EMBL/GenBank/DDBJ whole genome shotgun (WGS) entry which is preliminary data.</text>
</comment>
<feature type="region of interest" description="Disordered" evidence="1">
    <location>
        <begin position="33"/>
        <end position="56"/>
    </location>
</feature>
<feature type="compositionally biased region" description="Low complexity" evidence="1">
    <location>
        <begin position="96"/>
        <end position="116"/>
    </location>
</feature>
<dbReference type="EMBL" id="JARJCN010000108">
    <property type="protein sequence ID" value="KAJ7074911.1"/>
    <property type="molecule type" value="Genomic_DNA"/>
</dbReference>
<evidence type="ECO:0000256" key="1">
    <source>
        <dbReference type="SAM" id="MobiDB-lite"/>
    </source>
</evidence>
<evidence type="ECO:0000259" key="2">
    <source>
        <dbReference type="Pfam" id="PF08719"/>
    </source>
</evidence>
<dbReference type="InterPro" id="IPR012816">
    <property type="entry name" value="NADAR"/>
</dbReference>
<evidence type="ECO:0000313" key="3">
    <source>
        <dbReference type="EMBL" id="KAJ7074911.1"/>
    </source>
</evidence>
<reference evidence="3" key="1">
    <citation type="submission" date="2023-03" db="EMBL/GenBank/DDBJ databases">
        <title>Massive genome expansion in bonnet fungi (Mycena s.s.) driven by repeated elements and novel gene families across ecological guilds.</title>
        <authorList>
            <consortium name="Lawrence Berkeley National Laboratory"/>
            <person name="Harder C.B."/>
            <person name="Miyauchi S."/>
            <person name="Viragh M."/>
            <person name="Kuo A."/>
            <person name="Thoen E."/>
            <person name="Andreopoulos B."/>
            <person name="Lu D."/>
            <person name="Skrede I."/>
            <person name="Drula E."/>
            <person name="Henrissat B."/>
            <person name="Morin E."/>
            <person name="Kohler A."/>
            <person name="Barry K."/>
            <person name="LaButti K."/>
            <person name="Morin E."/>
            <person name="Salamov A."/>
            <person name="Lipzen A."/>
            <person name="Mereny Z."/>
            <person name="Hegedus B."/>
            <person name="Baldrian P."/>
            <person name="Stursova M."/>
            <person name="Weitz H."/>
            <person name="Taylor A."/>
            <person name="Grigoriev I.V."/>
            <person name="Nagy L.G."/>
            <person name="Martin F."/>
            <person name="Kauserud H."/>
        </authorList>
    </citation>
    <scope>NUCLEOTIDE SEQUENCE</scope>
    <source>
        <strain evidence="3">CBHHK173m</strain>
    </source>
</reference>
<feature type="region of interest" description="Disordered" evidence="1">
    <location>
        <begin position="96"/>
        <end position="160"/>
    </location>
</feature>
<feature type="domain" description="NADAR" evidence="2">
    <location>
        <begin position="297"/>
        <end position="428"/>
    </location>
</feature>
<dbReference type="Proteomes" id="UP001222325">
    <property type="component" value="Unassembled WGS sequence"/>
</dbReference>
<proteinExistence type="predicted"/>
<dbReference type="SUPFAM" id="SSF143990">
    <property type="entry name" value="YbiA-like"/>
    <property type="match status" value="1"/>
</dbReference>
<dbReference type="InterPro" id="IPR037238">
    <property type="entry name" value="YbiA-like_sf"/>
</dbReference>
<feature type="compositionally biased region" description="Pro residues" evidence="1">
    <location>
        <begin position="129"/>
        <end position="158"/>
    </location>
</feature>
<gene>
    <name evidence="3" type="ORF">B0H15DRAFT_868529</name>
</gene>
<dbReference type="CDD" id="cd15457">
    <property type="entry name" value="NADAR"/>
    <property type="match status" value="1"/>
</dbReference>
<accession>A0AAD6TQ77</accession>
<organism evidence="3 4">
    <name type="scientific">Mycena belliarum</name>
    <dbReference type="NCBI Taxonomy" id="1033014"/>
    <lineage>
        <taxon>Eukaryota</taxon>
        <taxon>Fungi</taxon>
        <taxon>Dikarya</taxon>
        <taxon>Basidiomycota</taxon>
        <taxon>Agaricomycotina</taxon>
        <taxon>Agaricomycetes</taxon>
        <taxon>Agaricomycetidae</taxon>
        <taxon>Agaricales</taxon>
        <taxon>Marasmiineae</taxon>
        <taxon>Mycenaceae</taxon>
        <taxon>Mycena</taxon>
    </lineage>
</organism>
<evidence type="ECO:0000313" key="4">
    <source>
        <dbReference type="Proteomes" id="UP001222325"/>
    </source>
</evidence>
<sequence length="434" mass="47370">MACQPGRDGASITLPCVARSKLRVYLIASLAEPAAQPQRENTRPVIPPAPTRSAPLFTPRADAQLTSFASPQVAPSAIQRAQTPYVAGNFGVPQQQEPQLQQQFSQPHSQSQSQVPGRANPDIARVLQPLPPPNPGVFGPPAPQQPRPPLANPLPTPPRDLYELSPYNTLLNLPQTTALLTAAYTQQGGLPQSYGPRRGSRRGGGLFRALTGRGRKEGDVQFVPVFIKGQPQPQNHVPPPHPETGVGISRSFGDDSVGPMSVNMQDVPVPHTANPAGPAPIRFSRSTTNYLAFLMYSPHHIVYRDVEYPSAMHLHEAMKYLPNNPALAERIRACPDITGVHPLSTELSRMYPDAVRSDWGTAYLPLMEEVILQKFRQHADLRAKLIETGNAPLIYADDQDTFWGEGAPGQGGFNHLGHILERVREELQREGGLL</sequence>
<name>A0AAD6TQ77_9AGAR</name>
<dbReference type="Pfam" id="PF08719">
    <property type="entry name" value="NADAR"/>
    <property type="match status" value="1"/>
</dbReference>
<keyword evidence="4" id="KW-1185">Reference proteome</keyword>
<dbReference type="Gene3D" id="1.10.357.40">
    <property type="entry name" value="YbiA-like"/>
    <property type="match status" value="1"/>
</dbReference>